<dbReference type="InterPro" id="IPR029035">
    <property type="entry name" value="DHS-like_NAD/FAD-binding_dom"/>
</dbReference>
<evidence type="ECO:0000313" key="5">
    <source>
        <dbReference type="EMBL" id="MBB5703635.1"/>
    </source>
</evidence>
<feature type="domain" description="Thiamine pyrophosphate enzyme TPP-binding" evidence="3">
    <location>
        <begin position="377"/>
        <end position="521"/>
    </location>
</feature>
<dbReference type="InterPro" id="IPR045229">
    <property type="entry name" value="TPP_enz"/>
</dbReference>
<dbReference type="Gene3D" id="3.40.50.970">
    <property type="match status" value="2"/>
</dbReference>
<dbReference type="InterPro" id="IPR011766">
    <property type="entry name" value="TPP_enzyme_TPP-bd"/>
</dbReference>
<evidence type="ECO:0000313" key="6">
    <source>
        <dbReference type="Proteomes" id="UP000555546"/>
    </source>
</evidence>
<name>A0A7W9ENZ4_9HYPH</name>
<keyword evidence="5" id="KW-0808">Transferase</keyword>
<evidence type="ECO:0000256" key="2">
    <source>
        <dbReference type="ARBA" id="ARBA00023052"/>
    </source>
</evidence>
<dbReference type="GO" id="GO:0030976">
    <property type="term" value="F:thiamine pyrophosphate binding"/>
    <property type="evidence" value="ECO:0007669"/>
    <property type="project" value="InterPro"/>
</dbReference>
<evidence type="ECO:0000259" key="3">
    <source>
        <dbReference type="Pfam" id="PF02775"/>
    </source>
</evidence>
<dbReference type="GO" id="GO:0044281">
    <property type="term" value="P:small molecule metabolic process"/>
    <property type="evidence" value="ECO:0007669"/>
    <property type="project" value="UniProtKB-ARBA"/>
</dbReference>
<feature type="domain" description="Thiamine pyrophosphate enzyme N-terminal TPP-binding" evidence="4">
    <location>
        <begin position="7"/>
        <end position="113"/>
    </location>
</feature>
<dbReference type="Pfam" id="PF02775">
    <property type="entry name" value="TPP_enzyme_C"/>
    <property type="match status" value="1"/>
</dbReference>
<dbReference type="Gene3D" id="3.40.50.1220">
    <property type="entry name" value="TPP-binding domain"/>
    <property type="match status" value="1"/>
</dbReference>
<sequence>MNRSHLTGAEALVHSLVAAKVDTCFANPGTSEMHFVAALDRIPGIRCVLGLQENVVTGMADGYFRVTRRPAVTLLHCGPGYANGIANIHNARRAGSGMLNIVGDHAIDHVAHDSPLTADVEALVGGTSQWHRFGTAPASIGTDAMAALKEATFGYGQIASLVLPADVSWSEGGKTAEFDGARGPLPVDPGVVDKVADALNSGRKAVILLGSPAVVEELHPLLKGISERCGADLMGSLTVSNIPMGKGRLALPIVPYGVTEALQRLDPYDLVVLVNCPPPVSFFRYPGLPSLLYRADAEVLTLTTVQQDAKGALTALAAALDACESDILIPNGEIETPPDGPITPDTLARIVARQIPENSIIVNEAITSGSGFAAVMPQAAPCEWLSVIGGAIGGGMPLATGAAIGAEAAGDKGRRVIALQADGSAAYTVQALWTQARENLPVTTLLLDNRSYAILLGEYAKVGAEPGPMALDMMSLVRPEIDWVSIAQGFGVGATMVTTNRDLTVALAKALAKDGPMLIDVRLN</sequence>
<dbReference type="GO" id="GO:0050660">
    <property type="term" value="F:flavin adenine dinucleotide binding"/>
    <property type="evidence" value="ECO:0007669"/>
    <property type="project" value="TreeGrafter"/>
</dbReference>
<protein>
    <submittedName>
        <fullName evidence="5">Acetolactate synthase-1/2/3 large subunit</fullName>
        <ecNumber evidence="5">2.2.1.6</ecNumber>
    </submittedName>
</protein>
<dbReference type="SUPFAM" id="SSF52518">
    <property type="entry name" value="Thiamin diphosphate-binding fold (THDP-binding)"/>
    <property type="match status" value="2"/>
</dbReference>
<dbReference type="AlphaFoldDB" id="A0A7W9ENZ4"/>
<dbReference type="Pfam" id="PF02776">
    <property type="entry name" value="TPP_enzyme_N"/>
    <property type="match status" value="1"/>
</dbReference>
<dbReference type="RefSeq" id="WP_183655694.1">
    <property type="nucleotide sequence ID" value="NZ_JACIJG010000016.1"/>
</dbReference>
<dbReference type="SUPFAM" id="SSF52467">
    <property type="entry name" value="DHS-like NAD/FAD-binding domain"/>
    <property type="match status" value="1"/>
</dbReference>
<evidence type="ECO:0000256" key="1">
    <source>
        <dbReference type="ARBA" id="ARBA00007812"/>
    </source>
</evidence>
<dbReference type="EMBL" id="JACIJG010000016">
    <property type="protein sequence ID" value="MBB5703635.1"/>
    <property type="molecule type" value="Genomic_DNA"/>
</dbReference>
<dbReference type="Proteomes" id="UP000555546">
    <property type="component" value="Unassembled WGS sequence"/>
</dbReference>
<reference evidence="5 6" key="1">
    <citation type="submission" date="2020-08" db="EMBL/GenBank/DDBJ databases">
        <title>Genomic Encyclopedia of Type Strains, Phase IV (KMG-IV): sequencing the most valuable type-strain genomes for metagenomic binning, comparative biology and taxonomic classification.</title>
        <authorList>
            <person name="Goeker M."/>
        </authorList>
    </citation>
    <scope>NUCLEOTIDE SEQUENCE [LARGE SCALE GENOMIC DNA]</scope>
    <source>
        <strain evidence="5 6">DSM 26944</strain>
    </source>
</reference>
<keyword evidence="2" id="KW-0786">Thiamine pyrophosphate</keyword>
<evidence type="ECO:0000259" key="4">
    <source>
        <dbReference type="Pfam" id="PF02776"/>
    </source>
</evidence>
<comment type="similarity">
    <text evidence="1">Belongs to the TPP enzyme family.</text>
</comment>
<accession>A0A7W9ENZ4</accession>
<gene>
    <name evidence="5" type="ORF">FHS76_003544</name>
</gene>
<organism evidence="5 6">
    <name type="scientific">Brucella daejeonensis</name>
    <dbReference type="NCBI Taxonomy" id="659015"/>
    <lineage>
        <taxon>Bacteria</taxon>
        <taxon>Pseudomonadati</taxon>
        <taxon>Pseudomonadota</taxon>
        <taxon>Alphaproteobacteria</taxon>
        <taxon>Hyphomicrobiales</taxon>
        <taxon>Brucellaceae</taxon>
        <taxon>Brucella/Ochrobactrum group</taxon>
        <taxon>Brucella</taxon>
    </lineage>
</organism>
<dbReference type="PANTHER" id="PTHR18968">
    <property type="entry name" value="THIAMINE PYROPHOSPHATE ENZYMES"/>
    <property type="match status" value="1"/>
</dbReference>
<comment type="caution">
    <text evidence="5">The sequence shown here is derived from an EMBL/GenBank/DDBJ whole genome shotgun (WGS) entry which is preliminary data.</text>
</comment>
<dbReference type="CDD" id="cd07035">
    <property type="entry name" value="TPP_PYR_POX_like"/>
    <property type="match status" value="1"/>
</dbReference>
<dbReference type="PANTHER" id="PTHR18968:SF86">
    <property type="entry name" value="ACETOLACTATE SYNTHASE LARGE SUBUNIT ILVX-RELATED"/>
    <property type="match status" value="1"/>
</dbReference>
<proteinExistence type="inferred from homology"/>
<dbReference type="NCBIfam" id="NF005760">
    <property type="entry name" value="PRK07586.1"/>
    <property type="match status" value="1"/>
</dbReference>
<dbReference type="CDD" id="cd02002">
    <property type="entry name" value="TPP_BFDC"/>
    <property type="match status" value="1"/>
</dbReference>
<dbReference type="GO" id="GO:0003984">
    <property type="term" value="F:acetolactate synthase activity"/>
    <property type="evidence" value="ECO:0007669"/>
    <property type="project" value="UniProtKB-EC"/>
</dbReference>
<dbReference type="InterPro" id="IPR029061">
    <property type="entry name" value="THDP-binding"/>
</dbReference>
<keyword evidence="6" id="KW-1185">Reference proteome</keyword>
<dbReference type="InterPro" id="IPR012001">
    <property type="entry name" value="Thiamin_PyroP_enz_TPP-bd_dom"/>
</dbReference>
<dbReference type="EC" id="2.2.1.6" evidence="5"/>